<evidence type="ECO:0000313" key="1">
    <source>
        <dbReference type="EMBL" id="QXI31565.1"/>
    </source>
</evidence>
<dbReference type="AlphaFoldDB" id="A0A9E6PRR0"/>
<organism evidence="1 2">
    <name type="scientific">Pseudomonas vanderleydeniana</name>
    <dbReference type="NCBI Taxonomy" id="2745495"/>
    <lineage>
        <taxon>Bacteria</taxon>
        <taxon>Pseudomonadati</taxon>
        <taxon>Pseudomonadota</taxon>
        <taxon>Gammaproteobacteria</taxon>
        <taxon>Pseudomonadales</taxon>
        <taxon>Pseudomonadaceae</taxon>
        <taxon>Pseudomonas</taxon>
    </lineage>
</organism>
<reference evidence="1 2" key="1">
    <citation type="journal article" date="2020" name="Microorganisms">
        <title>Reliable Identification of Environmental Pseudomonas Isolates Using the rpoD Gene.</title>
        <authorList>
            <consortium name="The Broad Institute Genome Sequencing Platform"/>
            <person name="Girard L."/>
            <person name="Lood C."/>
            <person name="Rokni-Zadeh H."/>
            <person name="van Noort V."/>
            <person name="Lavigne R."/>
            <person name="De Mot R."/>
        </authorList>
    </citation>
    <scope>NUCLEOTIDE SEQUENCE [LARGE SCALE GENOMIC DNA]</scope>
    <source>
        <strain evidence="1 2">RW8P3</strain>
    </source>
</reference>
<protein>
    <submittedName>
        <fullName evidence="1">Uncharacterized protein</fullName>
    </submittedName>
</protein>
<sequence length="73" mass="8521">MYEDRKFHALQAWEKLLEKPEIRMNVKEQHEELVRLAEEYFDEGFIDAGERAALISKATQAYSGIVEDMDEGT</sequence>
<dbReference type="KEGG" id="pvw:HU752_020635"/>
<dbReference type="EMBL" id="CP077093">
    <property type="protein sequence ID" value="QXI31565.1"/>
    <property type="molecule type" value="Genomic_DNA"/>
</dbReference>
<dbReference type="Proteomes" id="UP000634530">
    <property type="component" value="Chromosome"/>
</dbReference>
<accession>A0A9E6PRR0</accession>
<name>A0A9E6PRR0_9PSED</name>
<proteinExistence type="predicted"/>
<evidence type="ECO:0000313" key="2">
    <source>
        <dbReference type="Proteomes" id="UP000634530"/>
    </source>
</evidence>
<keyword evidence="2" id="KW-1185">Reference proteome</keyword>
<reference evidence="1 2" key="2">
    <citation type="journal article" date="2021" name="Microorganisms">
        <title>The Ever-Expanding Pseudomonas Genus: Description of 43 New Species and Partition of the Pseudomonas putida Group.</title>
        <authorList>
            <person name="Girard L."/>
            <person name="Lood C."/>
            <person name="Hofte M."/>
            <person name="Vandamme P."/>
            <person name="Rokni-Zadeh H."/>
            <person name="van Noort V."/>
            <person name="Lavigne R."/>
            <person name="De Mot R."/>
        </authorList>
    </citation>
    <scope>NUCLEOTIDE SEQUENCE [LARGE SCALE GENOMIC DNA]</scope>
    <source>
        <strain evidence="1 2">RW8P3</strain>
    </source>
</reference>
<gene>
    <name evidence="1" type="ORF">HU752_020635</name>
</gene>